<keyword evidence="1" id="KW-0472">Membrane</keyword>
<gene>
    <name evidence="2" type="ORF">COX18_00250</name>
</gene>
<reference evidence="2 3" key="1">
    <citation type="submission" date="2017-09" db="EMBL/GenBank/DDBJ databases">
        <title>Depth-based differentiation of microbial function through sediment-hosted aquifers and enrichment of novel symbionts in the deep terrestrial subsurface.</title>
        <authorList>
            <person name="Probst A.J."/>
            <person name="Ladd B."/>
            <person name="Jarett J.K."/>
            <person name="Geller-Mcgrath D.E."/>
            <person name="Sieber C.M."/>
            <person name="Emerson J.B."/>
            <person name="Anantharaman K."/>
            <person name="Thomas B.C."/>
            <person name="Malmstrom R."/>
            <person name="Stieglmeier M."/>
            <person name="Klingl A."/>
            <person name="Woyke T."/>
            <person name="Ryan C.M."/>
            <person name="Banfield J.F."/>
        </authorList>
    </citation>
    <scope>NUCLEOTIDE SEQUENCE [LARGE SCALE GENOMIC DNA]</scope>
    <source>
        <strain evidence="2">CG23_combo_of_CG06-09_8_20_14_all_40_23</strain>
    </source>
</reference>
<proteinExistence type="predicted"/>
<keyword evidence="1" id="KW-1133">Transmembrane helix</keyword>
<accession>A0A2H0AAH8</accession>
<dbReference type="Proteomes" id="UP000231067">
    <property type="component" value="Unassembled WGS sequence"/>
</dbReference>
<protein>
    <recommendedName>
        <fullName evidence="4">ABC transporter substrate-binding protein</fullName>
    </recommendedName>
</protein>
<organism evidence="2 3">
    <name type="scientific">Candidatus Desantisbacteria bacterium CG23_combo_of_CG06-09_8_20_14_all_40_23</name>
    <dbReference type="NCBI Taxonomy" id="1974550"/>
    <lineage>
        <taxon>Bacteria</taxon>
        <taxon>Candidatus Desantisiibacteriota</taxon>
    </lineage>
</organism>
<comment type="caution">
    <text evidence="2">The sequence shown here is derived from an EMBL/GenBank/DDBJ whole genome shotgun (WGS) entry which is preliminary data.</text>
</comment>
<dbReference type="Gene3D" id="3.40.50.2300">
    <property type="match status" value="2"/>
</dbReference>
<sequence>MGIVGANLCICLNVSETKTMKLHFWLICLLISLFCLASDVYAVEPRIAIVVSRQIQPYMVVVKEIKNGVNAIFYEYNLNGDKKNIRKIIAEILSKKPDIIVAIGTEAAEGCFDKTKGIPTIFSMVLNPYLLKLNMSGVALDISARAQIQVLRKILPKAKKIGVIYNPVVSASLIAAAQKENISIVASPVKSETQIAPALKNMIEQSIDAFWLVPDPMVANQSIARYILETTLKANVPVIAPSPTFVKNGALFSVSAGYDRIGKQTVKLIGQILTNGNTQISIEEPEDPLLTINIKTAELMNIVIPVQVRDLANEVVK</sequence>
<evidence type="ECO:0000256" key="1">
    <source>
        <dbReference type="SAM" id="Phobius"/>
    </source>
</evidence>
<keyword evidence="1" id="KW-0812">Transmembrane</keyword>
<feature type="transmembrane region" description="Helical" evidence="1">
    <location>
        <begin position="22"/>
        <end position="43"/>
    </location>
</feature>
<dbReference type="PANTHER" id="PTHR35271">
    <property type="entry name" value="ABC TRANSPORTER, SUBSTRATE-BINDING LIPOPROTEIN-RELATED"/>
    <property type="match status" value="1"/>
</dbReference>
<evidence type="ECO:0008006" key="4">
    <source>
        <dbReference type="Google" id="ProtNLM"/>
    </source>
</evidence>
<dbReference type="SUPFAM" id="SSF53822">
    <property type="entry name" value="Periplasmic binding protein-like I"/>
    <property type="match status" value="1"/>
</dbReference>
<dbReference type="InterPro" id="IPR028082">
    <property type="entry name" value="Peripla_BP_I"/>
</dbReference>
<dbReference type="CDD" id="cd06325">
    <property type="entry name" value="PBP1_ABC_unchar_transporter"/>
    <property type="match status" value="1"/>
</dbReference>
<dbReference type="EMBL" id="PCSH01000007">
    <property type="protein sequence ID" value="PIP42455.1"/>
    <property type="molecule type" value="Genomic_DNA"/>
</dbReference>
<evidence type="ECO:0000313" key="3">
    <source>
        <dbReference type="Proteomes" id="UP000231067"/>
    </source>
</evidence>
<evidence type="ECO:0000313" key="2">
    <source>
        <dbReference type="EMBL" id="PIP42455.1"/>
    </source>
</evidence>
<dbReference type="AlphaFoldDB" id="A0A2H0AAH8"/>
<name>A0A2H0AAH8_9BACT</name>
<dbReference type="Pfam" id="PF04392">
    <property type="entry name" value="ABC_sub_bind"/>
    <property type="match status" value="1"/>
</dbReference>
<dbReference type="InterPro" id="IPR007487">
    <property type="entry name" value="ABC_transpt-TYRBP-like"/>
</dbReference>
<dbReference type="PANTHER" id="PTHR35271:SF1">
    <property type="entry name" value="ABC TRANSPORTER, SUBSTRATE-BINDING LIPOPROTEIN"/>
    <property type="match status" value="1"/>
</dbReference>